<dbReference type="CDD" id="cd17474">
    <property type="entry name" value="MFS_YfmO_like"/>
    <property type="match status" value="1"/>
</dbReference>
<feature type="transmembrane region" description="Helical" evidence="6">
    <location>
        <begin position="56"/>
        <end position="76"/>
    </location>
</feature>
<dbReference type="SUPFAM" id="SSF103473">
    <property type="entry name" value="MFS general substrate transporter"/>
    <property type="match status" value="1"/>
</dbReference>
<dbReference type="Gene3D" id="1.20.1250.20">
    <property type="entry name" value="MFS general substrate transporter like domains"/>
    <property type="match status" value="1"/>
</dbReference>
<dbReference type="Pfam" id="PF07690">
    <property type="entry name" value="MFS_1"/>
    <property type="match status" value="1"/>
</dbReference>
<proteinExistence type="predicted"/>
<dbReference type="GO" id="GO:0022857">
    <property type="term" value="F:transmembrane transporter activity"/>
    <property type="evidence" value="ECO:0007669"/>
    <property type="project" value="InterPro"/>
</dbReference>
<comment type="subcellular location">
    <subcellularLocation>
        <location evidence="1">Cell membrane</location>
        <topology evidence="1">Multi-pass membrane protein</topology>
    </subcellularLocation>
</comment>
<feature type="transmembrane region" description="Helical" evidence="6">
    <location>
        <begin position="142"/>
        <end position="166"/>
    </location>
</feature>
<evidence type="ECO:0000313" key="8">
    <source>
        <dbReference type="EMBL" id="PWJ46481.1"/>
    </source>
</evidence>
<reference evidence="8 9" key="1">
    <citation type="submission" date="2018-03" db="EMBL/GenBank/DDBJ databases">
        <title>Genomic Encyclopedia of Archaeal and Bacterial Type Strains, Phase II (KMG-II): from individual species to whole genera.</title>
        <authorList>
            <person name="Goeker M."/>
        </authorList>
    </citation>
    <scope>NUCLEOTIDE SEQUENCE [LARGE SCALE GENOMIC DNA]</scope>
    <source>
        <strain evidence="8 9">DSM 44889</strain>
    </source>
</reference>
<dbReference type="PANTHER" id="PTHR43683">
    <property type="entry name" value="MULTIDRUG EFFLUX PROTEIN YFMO"/>
    <property type="match status" value="1"/>
</dbReference>
<feature type="transmembrane region" description="Helical" evidence="6">
    <location>
        <begin position="339"/>
        <end position="359"/>
    </location>
</feature>
<dbReference type="PANTHER" id="PTHR43683:SF1">
    <property type="entry name" value="MULTIDRUG EFFLUX PROTEIN YFMO"/>
    <property type="match status" value="1"/>
</dbReference>
<dbReference type="InterPro" id="IPR053200">
    <property type="entry name" value="YfmO-like"/>
</dbReference>
<keyword evidence="2 6" id="KW-0812">Transmembrane</keyword>
<keyword evidence="9" id="KW-1185">Reference proteome</keyword>
<sequence length="431" mass="44058">MSSHSPTSMREMLKQPRAVWAVAFACVISFMGIGLVDPILPVIKDQLHATPSQVSLLFTSYLVVTAIGMLFVGAVSSRIGAKTTLIAGLAVIVVFAGLAGASGGVDGIVGFRAGWGLGNALFIATSLAVIVASATGGFAGAIILYEAALGLGIAVGPLVGGLLGGISWRGPFFGVSALMLIALVATALLVPSTPRPAKPTPVLASLKALRHRSLLTMALAALAYNWGFFTLLGYAPYPMELGVHELGFVFFAWGLLVAAFSVWVAPRLQARFGTAPTMYVVFAGLAVLMGVIAAGVEHPAVVVAATIASGAFIGVNNTLMTQAVMLVSPVERPVASSAYGFLRFIGGGLAPFVAGKLAAASGFGLPFWVGAASFLVAIAILATGHRMLARAEASAPAAHGETPEEELAVPEPAGEGLDLDRLADEAPAARR</sequence>
<evidence type="ECO:0000256" key="2">
    <source>
        <dbReference type="ARBA" id="ARBA00022692"/>
    </source>
</evidence>
<accession>A0A315ZLQ6</accession>
<dbReference type="Proteomes" id="UP000245469">
    <property type="component" value="Unassembled WGS sequence"/>
</dbReference>
<dbReference type="GO" id="GO:0005886">
    <property type="term" value="C:plasma membrane"/>
    <property type="evidence" value="ECO:0007669"/>
    <property type="project" value="UniProtKB-SubCell"/>
</dbReference>
<feature type="domain" description="Major facilitator superfamily (MFS) profile" evidence="7">
    <location>
        <begin position="18"/>
        <end position="389"/>
    </location>
</feature>
<feature type="transmembrane region" description="Helical" evidence="6">
    <location>
        <begin position="172"/>
        <end position="193"/>
    </location>
</feature>
<organism evidence="8 9">
    <name type="scientific">Quadrisphaera granulorum</name>
    <dbReference type="NCBI Taxonomy" id="317664"/>
    <lineage>
        <taxon>Bacteria</taxon>
        <taxon>Bacillati</taxon>
        <taxon>Actinomycetota</taxon>
        <taxon>Actinomycetes</taxon>
        <taxon>Kineosporiales</taxon>
        <taxon>Kineosporiaceae</taxon>
        <taxon>Quadrisphaera</taxon>
    </lineage>
</organism>
<evidence type="ECO:0000256" key="4">
    <source>
        <dbReference type="ARBA" id="ARBA00023136"/>
    </source>
</evidence>
<feature type="transmembrane region" description="Helical" evidence="6">
    <location>
        <begin position="214"/>
        <end position="234"/>
    </location>
</feature>
<dbReference type="RefSeq" id="WP_245961969.1">
    <property type="nucleotide sequence ID" value="NZ_QGDQ01000046.1"/>
</dbReference>
<feature type="compositionally biased region" description="Basic and acidic residues" evidence="5">
    <location>
        <begin position="418"/>
        <end position="431"/>
    </location>
</feature>
<feature type="transmembrane region" description="Helical" evidence="6">
    <location>
        <begin position="246"/>
        <end position="265"/>
    </location>
</feature>
<dbReference type="InterPro" id="IPR011701">
    <property type="entry name" value="MFS"/>
</dbReference>
<feature type="transmembrane region" description="Helical" evidence="6">
    <location>
        <begin position="18"/>
        <end position="36"/>
    </location>
</feature>
<evidence type="ECO:0000259" key="7">
    <source>
        <dbReference type="PROSITE" id="PS50850"/>
    </source>
</evidence>
<evidence type="ECO:0000256" key="6">
    <source>
        <dbReference type="SAM" id="Phobius"/>
    </source>
</evidence>
<feature type="transmembrane region" description="Helical" evidence="6">
    <location>
        <begin position="113"/>
        <end position="135"/>
    </location>
</feature>
<dbReference type="PROSITE" id="PS50850">
    <property type="entry name" value="MFS"/>
    <property type="match status" value="1"/>
</dbReference>
<comment type="caution">
    <text evidence="8">The sequence shown here is derived from an EMBL/GenBank/DDBJ whole genome shotgun (WGS) entry which is preliminary data.</text>
</comment>
<dbReference type="InterPro" id="IPR001958">
    <property type="entry name" value="Tet-R_TetA/multi-R_MdtG-like"/>
</dbReference>
<dbReference type="AlphaFoldDB" id="A0A315ZLQ6"/>
<feature type="transmembrane region" description="Helical" evidence="6">
    <location>
        <begin position="277"/>
        <end position="296"/>
    </location>
</feature>
<gene>
    <name evidence="8" type="ORF">BXY45_1467</name>
</gene>
<name>A0A315ZLQ6_9ACTN</name>
<evidence type="ECO:0000313" key="9">
    <source>
        <dbReference type="Proteomes" id="UP000245469"/>
    </source>
</evidence>
<dbReference type="InterPro" id="IPR020846">
    <property type="entry name" value="MFS_dom"/>
</dbReference>
<evidence type="ECO:0000256" key="3">
    <source>
        <dbReference type="ARBA" id="ARBA00022989"/>
    </source>
</evidence>
<feature type="transmembrane region" description="Helical" evidence="6">
    <location>
        <begin position="302"/>
        <end position="327"/>
    </location>
</feature>
<feature type="region of interest" description="Disordered" evidence="5">
    <location>
        <begin position="394"/>
        <end position="431"/>
    </location>
</feature>
<protein>
    <submittedName>
        <fullName evidence="8">Putative MFS family arabinose efflux permease</fullName>
    </submittedName>
</protein>
<dbReference type="InterPro" id="IPR036259">
    <property type="entry name" value="MFS_trans_sf"/>
</dbReference>
<feature type="transmembrane region" description="Helical" evidence="6">
    <location>
        <begin position="365"/>
        <end position="384"/>
    </location>
</feature>
<evidence type="ECO:0000256" key="1">
    <source>
        <dbReference type="ARBA" id="ARBA00004651"/>
    </source>
</evidence>
<keyword evidence="3 6" id="KW-1133">Transmembrane helix</keyword>
<dbReference type="PRINTS" id="PR01035">
    <property type="entry name" value="TCRTETA"/>
</dbReference>
<dbReference type="EMBL" id="QGDQ01000046">
    <property type="protein sequence ID" value="PWJ46481.1"/>
    <property type="molecule type" value="Genomic_DNA"/>
</dbReference>
<evidence type="ECO:0000256" key="5">
    <source>
        <dbReference type="SAM" id="MobiDB-lite"/>
    </source>
</evidence>
<feature type="transmembrane region" description="Helical" evidence="6">
    <location>
        <begin position="83"/>
        <end position="101"/>
    </location>
</feature>
<keyword evidence="4 6" id="KW-0472">Membrane</keyword>